<keyword evidence="1" id="KW-0812">Transmembrane</keyword>
<comment type="caution">
    <text evidence="2">The sequence shown here is derived from an EMBL/GenBank/DDBJ whole genome shotgun (WGS) entry which is preliminary data.</text>
</comment>
<evidence type="ECO:0000313" key="3">
    <source>
        <dbReference type="Proteomes" id="UP001555786"/>
    </source>
</evidence>
<feature type="transmembrane region" description="Helical" evidence="1">
    <location>
        <begin position="6"/>
        <end position="27"/>
    </location>
</feature>
<dbReference type="RefSeq" id="WP_367622918.1">
    <property type="nucleotide sequence ID" value="NZ_JBFNQD010000001.1"/>
</dbReference>
<dbReference type="Proteomes" id="UP001555786">
    <property type="component" value="Unassembled WGS sequence"/>
</dbReference>
<reference evidence="2 3" key="1">
    <citation type="submission" date="2024-07" db="EMBL/GenBank/DDBJ databases">
        <title>Description of Labrys sedimenti sp. nov., isolated from a diclofenac-degrading enrichment culture.</title>
        <authorList>
            <person name="Tancsics A."/>
            <person name="Csepanyi A."/>
        </authorList>
    </citation>
    <scope>NUCLEOTIDE SEQUENCE [LARGE SCALE GENOMIC DNA]</scope>
    <source>
        <strain evidence="2 3">LMG 23578</strain>
    </source>
</reference>
<gene>
    <name evidence="2" type="ORF">ABXS05_03355</name>
</gene>
<protein>
    <submittedName>
        <fullName evidence="2">Uncharacterized protein</fullName>
    </submittedName>
</protein>
<sequence>MTTADWALIISILSFLVAAIGLAWNIWSKFIFVYPRVYVGWNYMTVFNQFGGSDSDVITLTATNLGPGEVTLYAAIVDSPGKKKRIGMLNPLHDFPNQDEASKGPFSGGLPHKLGVGDSMSLYFTPLHEALAGETYSKVGIQDTFGRNHWCQNHQVGAVRAQVRLALQREGDSDKRRRLNG</sequence>
<accession>A0ABV3PG06</accession>
<organism evidence="2 3">
    <name type="scientific">Labrys neptuniae</name>
    <dbReference type="NCBI Taxonomy" id="376174"/>
    <lineage>
        <taxon>Bacteria</taxon>
        <taxon>Pseudomonadati</taxon>
        <taxon>Pseudomonadota</taxon>
        <taxon>Alphaproteobacteria</taxon>
        <taxon>Hyphomicrobiales</taxon>
        <taxon>Xanthobacteraceae</taxon>
        <taxon>Labrys</taxon>
    </lineage>
</organism>
<keyword evidence="3" id="KW-1185">Reference proteome</keyword>
<evidence type="ECO:0000313" key="2">
    <source>
        <dbReference type="EMBL" id="MEW9304560.1"/>
    </source>
</evidence>
<name>A0ABV3PG06_9HYPH</name>
<keyword evidence="1" id="KW-1133">Transmembrane helix</keyword>
<evidence type="ECO:0000256" key="1">
    <source>
        <dbReference type="SAM" id="Phobius"/>
    </source>
</evidence>
<keyword evidence="1" id="KW-0472">Membrane</keyword>
<proteinExistence type="predicted"/>
<dbReference type="EMBL" id="JBFNQD010000001">
    <property type="protein sequence ID" value="MEW9304560.1"/>
    <property type="molecule type" value="Genomic_DNA"/>
</dbReference>